<evidence type="ECO:0000256" key="5">
    <source>
        <dbReference type="ARBA" id="ARBA00023136"/>
    </source>
</evidence>
<dbReference type="OrthoDB" id="1936208at2759"/>
<dbReference type="PANTHER" id="PTHR23302:SF24">
    <property type="entry name" value="TMC DOMAIN-CONTAINING PROTEIN"/>
    <property type="match status" value="1"/>
</dbReference>
<dbReference type="PANTHER" id="PTHR23302">
    <property type="entry name" value="TRANSMEMBRANE CHANNEL-RELATED"/>
    <property type="match status" value="1"/>
</dbReference>
<evidence type="ECO:0000313" key="10">
    <source>
        <dbReference type="Proteomes" id="UP000507470"/>
    </source>
</evidence>
<feature type="transmembrane region" description="Helical" evidence="7">
    <location>
        <begin position="361"/>
        <end position="379"/>
    </location>
</feature>
<name>A0A6J8DM56_MYTCO</name>
<evidence type="ECO:0000256" key="1">
    <source>
        <dbReference type="ARBA" id="ARBA00004141"/>
    </source>
</evidence>
<evidence type="ECO:0000259" key="8">
    <source>
        <dbReference type="Pfam" id="PF07810"/>
    </source>
</evidence>
<dbReference type="GO" id="GO:0005886">
    <property type="term" value="C:plasma membrane"/>
    <property type="evidence" value="ECO:0007669"/>
    <property type="project" value="InterPro"/>
</dbReference>
<feature type="compositionally biased region" description="Basic and acidic residues" evidence="6">
    <location>
        <begin position="143"/>
        <end position="156"/>
    </location>
</feature>
<dbReference type="Proteomes" id="UP000507470">
    <property type="component" value="Unassembled WGS sequence"/>
</dbReference>
<proteinExistence type="inferred from homology"/>
<keyword evidence="3 7" id="KW-0812">Transmembrane</keyword>
<feature type="transmembrane region" description="Helical" evidence="7">
    <location>
        <begin position="505"/>
        <end position="529"/>
    </location>
</feature>
<evidence type="ECO:0000256" key="2">
    <source>
        <dbReference type="ARBA" id="ARBA00006510"/>
    </source>
</evidence>
<keyword evidence="5 7" id="KW-0472">Membrane</keyword>
<protein>
    <submittedName>
        <fullName evidence="9">TMC</fullName>
    </submittedName>
</protein>
<feature type="domain" description="TMC" evidence="8">
    <location>
        <begin position="902"/>
        <end position="1013"/>
    </location>
</feature>
<evidence type="ECO:0000256" key="3">
    <source>
        <dbReference type="ARBA" id="ARBA00022692"/>
    </source>
</evidence>
<reference evidence="9 10" key="1">
    <citation type="submission" date="2020-06" db="EMBL/GenBank/DDBJ databases">
        <authorList>
            <person name="Li R."/>
            <person name="Bekaert M."/>
        </authorList>
    </citation>
    <scope>NUCLEOTIDE SEQUENCE [LARGE SCALE GENOMIC DNA]</scope>
    <source>
        <strain evidence="10">wild</strain>
    </source>
</reference>
<feature type="transmembrane region" description="Helical" evidence="7">
    <location>
        <begin position="260"/>
        <end position="279"/>
    </location>
</feature>
<evidence type="ECO:0000256" key="7">
    <source>
        <dbReference type="SAM" id="Phobius"/>
    </source>
</evidence>
<dbReference type="EMBL" id="CACVKT020007641">
    <property type="protein sequence ID" value="CAC5409216.1"/>
    <property type="molecule type" value="Genomic_DNA"/>
</dbReference>
<dbReference type="InterPro" id="IPR012496">
    <property type="entry name" value="TMC_dom"/>
</dbReference>
<organism evidence="9 10">
    <name type="scientific">Mytilus coruscus</name>
    <name type="common">Sea mussel</name>
    <dbReference type="NCBI Taxonomy" id="42192"/>
    <lineage>
        <taxon>Eukaryota</taxon>
        <taxon>Metazoa</taxon>
        <taxon>Spiralia</taxon>
        <taxon>Lophotrochozoa</taxon>
        <taxon>Mollusca</taxon>
        <taxon>Bivalvia</taxon>
        <taxon>Autobranchia</taxon>
        <taxon>Pteriomorphia</taxon>
        <taxon>Mytilida</taxon>
        <taxon>Mytiloidea</taxon>
        <taxon>Mytilidae</taxon>
        <taxon>Mytilinae</taxon>
        <taxon>Mytilus</taxon>
    </lineage>
</organism>
<accession>A0A6J8DM56</accession>
<evidence type="ECO:0000313" key="9">
    <source>
        <dbReference type="EMBL" id="CAC5409216.1"/>
    </source>
</evidence>
<feature type="transmembrane region" description="Helical" evidence="7">
    <location>
        <begin position="972"/>
        <end position="995"/>
    </location>
</feature>
<dbReference type="InterPro" id="IPR038900">
    <property type="entry name" value="TMC"/>
</dbReference>
<dbReference type="AlphaFoldDB" id="A0A6J8DM56"/>
<sequence length="1162" mass="130843">MASIENNSDANVCTPLIGVNPENEPFQILEEEHQPGTMEPRDSGYGYNQEPYFGDYNNGHHRSGDSGNQVIPMEDYPRHNTSVMSYDHVPDGSFSQPHTLVVRNRKKSVKLEQIFDKLDQLDQLDGDDDSYFQRTKSKRRERSKTLRERKLERNASQKDSSLKATKTLGERYAEMKNNDDVTARNLATLMRQDHREDSTLRKMNKLRHGNGSKTWKNVKRSYNEFSHRISLWYSTFKEIEGEYGTAVMTYFKFLKWLLRLNLYTMLITFCVITIPFLVLGPSSYEDSVRSVNNSQDSIDCTAEYINYMDNFTSQESAGEMAIDFLQGTGWMERTILFYGVYYNKTYYSVVEKEEITYNMSLAYLLAVGCSFIICFILIVKNASKSAKVSLGLESSVAKYTNKVFAAWDYCINNQKNAKVKSVGIKFEITADLKEQTRTELWDLKKFGDRCAIYFKRVVINLLVIILLGGSLALIAYTAQQMIEVIHIAYTAQQMIELQKKEYEDIVILIIQYVPYLTITILNLGVPIIFQKLVQFEMYKYETELKLTLARSVLLRLSSPIVLLAILYQQLIVTSKDSTSGKCGNVRWSATGSGLRGDVKGDSTVVNVVMIDGQPQGQDSGRCQSKLSFRGDSTVVNVVMIDGQPQGQDSGEMSKEDSTVVNVVMIDGQPQGQDSGEMSKEDSTVVNVVMIDGQPQGQDSGRCQSKFSFRGDSTVVNVVMIDGQPQGQDSGEMSKGDSTVVNVVMIDGQPQGQDSGEMSKEDSTVVNVVMIDGQPQGQDSGEMSKGDSTVVNVVMIDGQPQGQDSGEMSKWSATGSGLWGDVKVNFVAEEITQCRVENVAMIDDQAQGQDSGEMLKGDNTVENVAMIDDQPQGEITVENVAVIDDQPQGQDSGEMLKEDNAMCWETYVGQQVYKLVLLDLFVECGILFFGNVPRSIMYRKFKDKSKVIKMIGPQEFDLTQSVVDIVYSQNICWLGMMFSPLIPFMTFLKILIFFYSKKFLLKYCEAQERPYRTSRSNSLFMLVLLLSFVFAAAPIGYMVGRLQPSQSCGPFRLYSDANVVMFNTVSYTVASWPSVLRDLFSFLGTVGFFVPVIIALCLLMYYYWLLGQGFKKTEKILQHQLKMEGKDKQYLMERVAEFLESTEVNQNTLNNAGLQNVSAIITT</sequence>
<comment type="similarity">
    <text evidence="2">Belongs to the TMC family.</text>
</comment>
<keyword evidence="4 7" id="KW-1133">Transmembrane helix</keyword>
<feature type="region of interest" description="Disordered" evidence="6">
    <location>
        <begin position="125"/>
        <end position="165"/>
    </location>
</feature>
<evidence type="ECO:0000256" key="4">
    <source>
        <dbReference type="ARBA" id="ARBA00022989"/>
    </source>
</evidence>
<gene>
    <name evidence="9" type="ORF">MCOR_42530</name>
</gene>
<evidence type="ECO:0000256" key="6">
    <source>
        <dbReference type="SAM" id="MobiDB-lite"/>
    </source>
</evidence>
<comment type="subcellular location">
    <subcellularLocation>
        <location evidence="1">Membrane</location>
        <topology evidence="1">Multi-pass membrane protein</topology>
    </subcellularLocation>
</comment>
<feature type="transmembrane region" description="Helical" evidence="7">
    <location>
        <begin position="1016"/>
        <end position="1036"/>
    </location>
</feature>
<dbReference type="GO" id="GO:0008381">
    <property type="term" value="F:mechanosensitive monoatomic ion channel activity"/>
    <property type="evidence" value="ECO:0007669"/>
    <property type="project" value="TreeGrafter"/>
</dbReference>
<feature type="transmembrane region" description="Helical" evidence="7">
    <location>
        <begin position="457"/>
        <end position="476"/>
    </location>
</feature>
<dbReference type="Pfam" id="PF07810">
    <property type="entry name" value="TMC"/>
    <property type="match status" value="1"/>
</dbReference>
<keyword evidence="10" id="KW-1185">Reference proteome</keyword>
<feature type="transmembrane region" description="Helical" evidence="7">
    <location>
        <begin position="1078"/>
        <end position="1104"/>
    </location>
</feature>